<dbReference type="GO" id="GO:0009432">
    <property type="term" value="P:SOS response"/>
    <property type="evidence" value="ECO:0007669"/>
    <property type="project" value="UniProtKB-KW"/>
</dbReference>
<dbReference type="Proteomes" id="UP000526501">
    <property type="component" value="Unassembled WGS sequence"/>
</dbReference>
<dbReference type="GO" id="GO:1990170">
    <property type="term" value="P:stress response to cadmium ion"/>
    <property type="evidence" value="ECO:0007669"/>
    <property type="project" value="TreeGrafter"/>
</dbReference>
<accession>A0A7X1B4Z4</accession>
<dbReference type="InterPro" id="IPR001943">
    <property type="entry name" value="UVR_dom"/>
</dbReference>
<reference evidence="3 4" key="1">
    <citation type="submission" date="2020-07" db="EMBL/GenBank/DDBJ databases">
        <authorList>
            <person name="Feng X."/>
        </authorList>
    </citation>
    <scope>NUCLEOTIDE SEQUENCE [LARGE SCALE GENOMIC DNA]</scope>
    <source>
        <strain evidence="3 4">JCM23202</strain>
    </source>
</reference>
<protein>
    <submittedName>
        <fullName evidence="3">UvrB/UvrC motif-containing protein</fullName>
    </submittedName>
</protein>
<dbReference type="GO" id="GO:0008270">
    <property type="term" value="F:zinc ion binding"/>
    <property type="evidence" value="ECO:0007669"/>
    <property type="project" value="TreeGrafter"/>
</dbReference>
<dbReference type="PANTHER" id="PTHR38430">
    <property type="entry name" value="PROTEIN-ARGININE KINASE ACTIVATOR PROTEIN"/>
    <property type="match status" value="1"/>
</dbReference>
<dbReference type="GO" id="GO:0050897">
    <property type="term" value="F:cobalt ion binding"/>
    <property type="evidence" value="ECO:0007669"/>
    <property type="project" value="TreeGrafter"/>
</dbReference>
<dbReference type="InterPro" id="IPR025542">
    <property type="entry name" value="YacH"/>
</dbReference>
<dbReference type="EMBL" id="JACHVC010000007">
    <property type="protein sequence ID" value="MBC2605761.1"/>
    <property type="molecule type" value="Genomic_DNA"/>
</dbReference>
<dbReference type="Pfam" id="PF02151">
    <property type="entry name" value="UVR"/>
    <property type="match status" value="1"/>
</dbReference>
<dbReference type="PANTHER" id="PTHR38430:SF1">
    <property type="entry name" value="PROTEIN-ARGININE KINASE ACTIVATOR PROTEIN"/>
    <property type="match status" value="1"/>
</dbReference>
<dbReference type="SUPFAM" id="SSF46600">
    <property type="entry name" value="C-terminal UvrC-binding domain of UvrB"/>
    <property type="match status" value="1"/>
</dbReference>
<evidence type="ECO:0000313" key="4">
    <source>
        <dbReference type="Proteomes" id="UP000526501"/>
    </source>
</evidence>
<dbReference type="GO" id="GO:0005507">
    <property type="term" value="F:copper ion binding"/>
    <property type="evidence" value="ECO:0007669"/>
    <property type="project" value="TreeGrafter"/>
</dbReference>
<evidence type="ECO:0000313" key="3">
    <source>
        <dbReference type="EMBL" id="MBC2605761.1"/>
    </source>
</evidence>
<dbReference type="GO" id="GO:0046870">
    <property type="term" value="F:cadmium ion binding"/>
    <property type="evidence" value="ECO:0007669"/>
    <property type="project" value="TreeGrafter"/>
</dbReference>
<sequence length="163" mass="18254">MSETRPKKCTHCHNPTTIHVTKVVDGEAVKMGVCGTCPKAKELKEGKHWDLIGTEDGGKKPKLPKEGDRACSGCGLTPADFKEHGRLGCPKCYETFEAKIEPMLRKLHKGERHLGKVPGSTEQRRVVSPEEIAKLKQRLDEYVSREEYEMAAAVRDQIRSLED</sequence>
<organism evidence="3 4">
    <name type="scientific">Pelagicoccus albus</name>
    <dbReference type="NCBI Taxonomy" id="415222"/>
    <lineage>
        <taxon>Bacteria</taxon>
        <taxon>Pseudomonadati</taxon>
        <taxon>Verrucomicrobiota</taxon>
        <taxon>Opitutia</taxon>
        <taxon>Puniceicoccales</taxon>
        <taxon>Pelagicoccaceae</taxon>
        <taxon>Pelagicoccus</taxon>
    </lineage>
</organism>
<feature type="domain" description="UVR" evidence="2">
    <location>
        <begin position="129"/>
        <end position="163"/>
    </location>
</feature>
<dbReference type="AlphaFoldDB" id="A0A7X1B4Z4"/>
<keyword evidence="1" id="KW-0227">DNA damage</keyword>
<keyword evidence="1" id="KW-0742">SOS response</keyword>
<proteinExistence type="predicted"/>
<keyword evidence="4" id="KW-1185">Reference proteome</keyword>
<dbReference type="RefSeq" id="WP_185659655.1">
    <property type="nucleotide sequence ID" value="NZ_CAWPOO010000007.1"/>
</dbReference>
<evidence type="ECO:0000259" key="2">
    <source>
        <dbReference type="PROSITE" id="PS50151"/>
    </source>
</evidence>
<dbReference type="PROSITE" id="PS50151">
    <property type="entry name" value="UVR"/>
    <property type="match status" value="1"/>
</dbReference>
<comment type="caution">
    <text evidence="3">The sequence shown here is derived from an EMBL/GenBank/DDBJ whole genome shotgun (WGS) entry which is preliminary data.</text>
</comment>
<dbReference type="InterPro" id="IPR036876">
    <property type="entry name" value="UVR_dom_sf"/>
</dbReference>
<evidence type="ECO:0000256" key="1">
    <source>
        <dbReference type="ARBA" id="ARBA00023236"/>
    </source>
</evidence>
<dbReference type="GO" id="GO:1990169">
    <property type="term" value="P:stress response to copper ion"/>
    <property type="evidence" value="ECO:0007669"/>
    <property type="project" value="TreeGrafter"/>
</dbReference>
<name>A0A7X1B4Z4_9BACT</name>
<gene>
    <name evidence="3" type="ORF">H5P27_06875</name>
</gene>
<dbReference type="PIRSF" id="PIRSF015034">
    <property type="entry name" value="YacH"/>
    <property type="match status" value="1"/>
</dbReference>